<dbReference type="GO" id="GO:0006355">
    <property type="term" value="P:regulation of DNA-templated transcription"/>
    <property type="evidence" value="ECO:0007669"/>
    <property type="project" value="InterPro"/>
</dbReference>
<evidence type="ECO:0000313" key="2">
    <source>
        <dbReference type="Proteomes" id="UP000510721"/>
    </source>
</evidence>
<dbReference type="KEGG" id="emx:FKV68_21970"/>
<dbReference type="GO" id="GO:0003677">
    <property type="term" value="F:DNA binding"/>
    <property type="evidence" value="ECO:0007669"/>
    <property type="project" value="InterPro"/>
</dbReference>
<dbReference type="SMART" id="SM00421">
    <property type="entry name" value="HTH_LUXR"/>
    <property type="match status" value="1"/>
</dbReference>
<dbReference type="InterPro" id="IPR036388">
    <property type="entry name" value="WH-like_DNA-bd_sf"/>
</dbReference>
<gene>
    <name evidence="1" type="ORF">FKV68_21970</name>
</gene>
<keyword evidence="1" id="KW-0614">Plasmid</keyword>
<reference evidence="1 2" key="1">
    <citation type="submission" date="2019-06" db="EMBL/GenBank/DDBJ databases">
        <title>Complete genome sequence of Ensifer mexicanus ITTG R7 isolated from nodules of Acacia angustissima (Mill.) Kuntze.</title>
        <authorList>
            <person name="Rincon-Rosales R."/>
            <person name="Rogel M.A."/>
            <person name="Guerrero G."/>
            <person name="Rincon-Molina C.I."/>
            <person name="Lopez-Lopez A."/>
            <person name="Martinez-Romero E."/>
        </authorList>
    </citation>
    <scope>NUCLEOTIDE SEQUENCE [LARGE SCALE GENOMIC DNA]</scope>
    <source>
        <strain evidence="1 2">ITTG R7</strain>
        <plasmid evidence="2">pemeittgr7a</plasmid>
    </source>
</reference>
<dbReference type="InterPro" id="IPR000792">
    <property type="entry name" value="Tscrpt_reg_LuxR_C"/>
</dbReference>
<dbReference type="PRINTS" id="PR00038">
    <property type="entry name" value="HTHLUXR"/>
</dbReference>
<dbReference type="InterPro" id="IPR016032">
    <property type="entry name" value="Sig_transdc_resp-reg_C-effctor"/>
</dbReference>
<dbReference type="AlphaFoldDB" id="A0A859QPV5"/>
<dbReference type="Pfam" id="PF00196">
    <property type="entry name" value="GerE"/>
    <property type="match status" value="1"/>
</dbReference>
<proteinExistence type="predicted"/>
<protein>
    <submittedName>
        <fullName evidence="1">Uncharacterized protein</fullName>
    </submittedName>
</protein>
<sequence>MLDNRWTRLIADSRDEWFELGFHRKAVFDLHGEHDPILSAREVESLRWSALGKGSKDVAVILGRSEHTIQTYLKTARFKLQNVTISAAIARVIQPRLTAIME</sequence>
<geneLocation type="plasmid" evidence="2">
    <name>pemeittgr7a</name>
</geneLocation>
<name>A0A859QPV5_9HYPH</name>
<dbReference type="PROSITE" id="PS50043">
    <property type="entry name" value="HTH_LUXR_2"/>
    <property type="match status" value="1"/>
</dbReference>
<accession>A0A859QPV5</accession>
<organism evidence="1 2">
    <name type="scientific">Sinorhizobium mexicanum</name>
    <dbReference type="NCBI Taxonomy" id="375549"/>
    <lineage>
        <taxon>Bacteria</taxon>
        <taxon>Pseudomonadati</taxon>
        <taxon>Pseudomonadota</taxon>
        <taxon>Alphaproteobacteria</taxon>
        <taxon>Hyphomicrobiales</taxon>
        <taxon>Rhizobiaceae</taxon>
        <taxon>Sinorhizobium/Ensifer group</taxon>
        <taxon>Sinorhizobium</taxon>
    </lineage>
</organism>
<keyword evidence="2" id="KW-1185">Reference proteome</keyword>
<dbReference type="EMBL" id="CP041239">
    <property type="protein sequence ID" value="QLL64117.1"/>
    <property type="molecule type" value="Genomic_DNA"/>
</dbReference>
<dbReference type="RefSeq" id="WP_180941668.1">
    <property type="nucleotide sequence ID" value="NZ_CP041239.1"/>
</dbReference>
<dbReference type="SUPFAM" id="SSF46894">
    <property type="entry name" value="C-terminal effector domain of the bipartite response regulators"/>
    <property type="match status" value="1"/>
</dbReference>
<dbReference type="Gene3D" id="1.10.10.10">
    <property type="entry name" value="Winged helix-like DNA-binding domain superfamily/Winged helix DNA-binding domain"/>
    <property type="match status" value="1"/>
</dbReference>
<dbReference type="Proteomes" id="UP000510721">
    <property type="component" value="Plasmid pEmeITTGR7a"/>
</dbReference>
<evidence type="ECO:0000313" key="1">
    <source>
        <dbReference type="EMBL" id="QLL64117.1"/>
    </source>
</evidence>